<dbReference type="InterPro" id="IPR005923">
    <property type="entry name" value="HutG"/>
</dbReference>
<dbReference type="RefSeq" id="WP_148946822.1">
    <property type="nucleotide sequence ID" value="NZ_VTEH01000007.1"/>
</dbReference>
<dbReference type="Pfam" id="PF00491">
    <property type="entry name" value="Arginase"/>
    <property type="match status" value="1"/>
</dbReference>
<feature type="binding site" evidence="6">
    <location>
        <position position="243"/>
    </location>
    <ligand>
        <name>Mn(2+)</name>
        <dbReference type="ChEBI" id="CHEBI:29035"/>
        <label>1</label>
    </ligand>
</feature>
<dbReference type="SUPFAM" id="SSF52768">
    <property type="entry name" value="Arginase/deacetylase"/>
    <property type="match status" value="1"/>
</dbReference>
<dbReference type="AlphaFoldDB" id="A0A5D4KG50"/>
<reference evidence="9 10" key="1">
    <citation type="submission" date="2019-08" db="EMBL/GenBank/DDBJ databases">
        <title>Bacillus genomes from the desert of Cuatro Cienegas, Coahuila.</title>
        <authorList>
            <person name="Olmedo-Alvarez G."/>
        </authorList>
    </citation>
    <scope>NUCLEOTIDE SEQUENCE [LARGE SCALE GENOMIC DNA]</scope>
    <source>
        <strain evidence="9 10">CH40_1T</strain>
    </source>
</reference>
<evidence type="ECO:0000313" key="9">
    <source>
        <dbReference type="EMBL" id="TYR75233.1"/>
    </source>
</evidence>
<feature type="binding site" evidence="6">
    <location>
        <position position="153"/>
    </location>
    <ligand>
        <name>Mn(2+)</name>
        <dbReference type="ChEBI" id="CHEBI:29035"/>
        <label>1</label>
    </ligand>
</feature>
<dbReference type="PIRSF" id="PIRSF036979">
    <property type="entry name" value="Arginase"/>
    <property type="match status" value="1"/>
</dbReference>
<keyword evidence="3" id="KW-0369">Histidine metabolism</keyword>
<evidence type="ECO:0000256" key="8">
    <source>
        <dbReference type="RuleBase" id="RU003684"/>
    </source>
</evidence>
<comment type="caution">
    <text evidence="9">The sequence shown here is derived from an EMBL/GenBank/DDBJ whole genome shotgun (WGS) entry which is preliminary data.</text>
</comment>
<protein>
    <recommendedName>
        <fullName evidence="5">Formimidoylglutamase</fullName>
        <ecNumber evidence="5">3.5.3.8</ecNumber>
    </recommendedName>
</protein>
<keyword evidence="2 8" id="KW-0378">Hydrolase</keyword>
<dbReference type="EMBL" id="VTEH01000007">
    <property type="protein sequence ID" value="TYR75233.1"/>
    <property type="molecule type" value="Genomic_DNA"/>
</dbReference>
<evidence type="ECO:0000256" key="5">
    <source>
        <dbReference type="NCBIfam" id="TIGR01227"/>
    </source>
</evidence>
<dbReference type="InterPro" id="IPR006035">
    <property type="entry name" value="Ureohydrolase"/>
</dbReference>
<dbReference type="GO" id="GO:0019556">
    <property type="term" value="P:L-histidine catabolic process to glutamate and formamide"/>
    <property type="evidence" value="ECO:0007669"/>
    <property type="project" value="UniProtKB-UniRule"/>
</dbReference>
<keyword evidence="1 6" id="KW-0479">Metal-binding</keyword>
<dbReference type="PRINTS" id="PR00116">
    <property type="entry name" value="ARGINASE"/>
</dbReference>
<dbReference type="EC" id="3.5.3.8" evidence="5"/>
<evidence type="ECO:0000256" key="3">
    <source>
        <dbReference type="ARBA" id="ARBA00022808"/>
    </source>
</evidence>
<proteinExistence type="inferred from homology"/>
<dbReference type="GO" id="GO:0046872">
    <property type="term" value="F:metal ion binding"/>
    <property type="evidence" value="ECO:0007669"/>
    <property type="project" value="UniProtKB-KW"/>
</dbReference>
<organism evidence="9 10">
    <name type="scientific">Rossellomorea vietnamensis</name>
    <dbReference type="NCBI Taxonomy" id="218284"/>
    <lineage>
        <taxon>Bacteria</taxon>
        <taxon>Bacillati</taxon>
        <taxon>Bacillota</taxon>
        <taxon>Bacilli</taxon>
        <taxon>Bacillales</taxon>
        <taxon>Bacillaceae</taxon>
        <taxon>Rossellomorea</taxon>
    </lineage>
</organism>
<dbReference type="InterPro" id="IPR020855">
    <property type="entry name" value="Ureohydrolase_Mn_BS"/>
</dbReference>
<dbReference type="NCBIfam" id="TIGR01227">
    <property type="entry name" value="hutG"/>
    <property type="match status" value="1"/>
</dbReference>
<feature type="binding site" evidence="6">
    <location>
        <position position="128"/>
    </location>
    <ligand>
        <name>Mn(2+)</name>
        <dbReference type="ChEBI" id="CHEBI:29035"/>
        <label>1</label>
    </ligand>
</feature>
<name>A0A5D4KG50_9BACI</name>
<dbReference type="Gene3D" id="3.40.800.10">
    <property type="entry name" value="Ureohydrolase domain"/>
    <property type="match status" value="1"/>
</dbReference>
<evidence type="ECO:0000256" key="2">
    <source>
        <dbReference type="ARBA" id="ARBA00022801"/>
    </source>
</evidence>
<evidence type="ECO:0000256" key="6">
    <source>
        <dbReference type="PIRSR" id="PIRSR036979-1"/>
    </source>
</evidence>
<dbReference type="PANTHER" id="PTHR11358">
    <property type="entry name" value="ARGINASE/AGMATINASE"/>
    <property type="match status" value="1"/>
</dbReference>
<evidence type="ECO:0000256" key="1">
    <source>
        <dbReference type="ARBA" id="ARBA00022723"/>
    </source>
</evidence>
<dbReference type="InterPro" id="IPR023696">
    <property type="entry name" value="Ureohydrolase_dom_sf"/>
</dbReference>
<dbReference type="PROSITE" id="PS51409">
    <property type="entry name" value="ARGINASE_2"/>
    <property type="match status" value="1"/>
</dbReference>
<feature type="binding site" evidence="6">
    <location>
        <position position="155"/>
    </location>
    <ligand>
        <name>Mn(2+)</name>
        <dbReference type="ChEBI" id="CHEBI:29035"/>
        <label>1</label>
    </ligand>
</feature>
<dbReference type="GO" id="GO:0050415">
    <property type="term" value="F:formimidoylglutamase activity"/>
    <property type="evidence" value="ECO:0007669"/>
    <property type="project" value="UniProtKB-UniRule"/>
</dbReference>
<comment type="cofactor">
    <cofactor evidence="6">
        <name>Mn(2+)</name>
        <dbReference type="ChEBI" id="CHEBI:29035"/>
    </cofactor>
    <text evidence="6">Binds 2 manganese ions per subunit.</text>
</comment>
<sequence length="318" mass="35332">MNRFTHLREAGKAQFQDRFTKKAQELLMPWTEGKKGDIALVGAPLSKSSISHSGAGFAPEAIRRCLSSYSTFAIEEERELADYGFVDFGDILMHPTSIVESQNRIYESLTQVWGEDAAPFTIILGGDHSITTSSIEAFTEHKGRIGVIQFDAHHDLRNVEDGGPTNGTPFRRLLERGILKGEDLVQIGIRNYSNAGAYYQYAMKNDVRVYTMKEVRERNISDIMQESLKMLAEKVDTIYLSVDMDVLDQAFAPGCPAIGPGGMDSSTLMEAVSIGCRHKKTAAMDIVEIDPTLDIRDMTSRIAAHLLLNTLKDRTSPH</sequence>
<dbReference type="PANTHER" id="PTHR11358:SF35">
    <property type="entry name" value="FORMIMIDOYLGLUTAMASE"/>
    <property type="match status" value="1"/>
</dbReference>
<feature type="binding site" evidence="6">
    <location>
        <position position="151"/>
    </location>
    <ligand>
        <name>Mn(2+)</name>
        <dbReference type="ChEBI" id="CHEBI:29035"/>
        <label>1</label>
    </ligand>
</feature>
<comment type="similarity">
    <text evidence="7 8">Belongs to the arginase family.</text>
</comment>
<evidence type="ECO:0000256" key="4">
    <source>
        <dbReference type="ARBA" id="ARBA00023211"/>
    </source>
</evidence>
<dbReference type="Proteomes" id="UP000323317">
    <property type="component" value="Unassembled WGS sequence"/>
</dbReference>
<evidence type="ECO:0000313" key="10">
    <source>
        <dbReference type="Proteomes" id="UP000323317"/>
    </source>
</evidence>
<accession>A0A5D4KG50</accession>
<dbReference type="CDD" id="cd09990">
    <property type="entry name" value="Agmatinase-like"/>
    <property type="match status" value="1"/>
</dbReference>
<feature type="binding site" evidence="6">
    <location>
        <position position="245"/>
    </location>
    <ligand>
        <name>Mn(2+)</name>
        <dbReference type="ChEBI" id="CHEBI:29035"/>
        <label>1</label>
    </ligand>
</feature>
<dbReference type="PROSITE" id="PS01053">
    <property type="entry name" value="ARGINASE_1"/>
    <property type="match status" value="1"/>
</dbReference>
<gene>
    <name evidence="9" type="primary">hutG</name>
    <name evidence="9" type="ORF">FZC79_10740</name>
</gene>
<evidence type="ECO:0000256" key="7">
    <source>
        <dbReference type="PROSITE-ProRule" id="PRU00742"/>
    </source>
</evidence>
<dbReference type="GO" id="GO:0033389">
    <property type="term" value="P:putrescine biosynthetic process from arginine, via agmatine"/>
    <property type="evidence" value="ECO:0007669"/>
    <property type="project" value="TreeGrafter"/>
</dbReference>
<dbReference type="GO" id="GO:0008783">
    <property type="term" value="F:agmatinase activity"/>
    <property type="evidence" value="ECO:0007669"/>
    <property type="project" value="TreeGrafter"/>
</dbReference>
<keyword evidence="4 6" id="KW-0464">Manganese</keyword>